<feature type="domain" description="Glycosyl-hydrolase 97 catalytic" evidence="3">
    <location>
        <begin position="286"/>
        <end position="436"/>
    </location>
</feature>
<evidence type="ECO:0000259" key="3">
    <source>
        <dbReference type="Pfam" id="PF10566"/>
    </source>
</evidence>
<feature type="domain" description="Glycosyl-hydrolase 97 C-terminal oligomerisation" evidence="5">
    <location>
        <begin position="518"/>
        <end position="606"/>
    </location>
</feature>
<dbReference type="InterPro" id="IPR014718">
    <property type="entry name" value="GH-type_carb-bd"/>
</dbReference>
<proteinExistence type="predicted"/>
<organism evidence="6 7">
    <name type="scientific">Haloferula luteola</name>
    <dbReference type="NCBI Taxonomy" id="595692"/>
    <lineage>
        <taxon>Bacteria</taxon>
        <taxon>Pseudomonadati</taxon>
        <taxon>Verrucomicrobiota</taxon>
        <taxon>Verrucomicrobiia</taxon>
        <taxon>Verrucomicrobiales</taxon>
        <taxon>Verrucomicrobiaceae</taxon>
        <taxon>Haloferula</taxon>
    </lineage>
</organism>
<dbReference type="Pfam" id="PF14508">
    <property type="entry name" value="GH97_N"/>
    <property type="match status" value="1"/>
</dbReference>
<evidence type="ECO:0000256" key="1">
    <source>
        <dbReference type="ARBA" id="ARBA00022801"/>
    </source>
</evidence>
<dbReference type="InterPro" id="IPR013783">
    <property type="entry name" value="Ig-like_fold"/>
</dbReference>
<dbReference type="GO" id="GO:0016798">
    <property type="term" value="F:hydrolase activity, acting on glycosyl bonds"/>
    <property type="evidence" value="ECO:0007669"/>
    <property type="project" value="UniProtKB-KW"/>
</dbReference>
<keyword evidence="2" id="KW-0326">Glycosidase</keyword>
<gene>
    <name evidence="6" type="ORF">HNR46_000462</name>
</gene>
<dbReference type="Gene3D" id="2.60.120.260">
    <property type="entry name" value="Galactose-binding domain-like"/>
    <property type="match status" value="2"/>
</dbReference>
<dbReference type="InterPro" id="IPR052720">
    <property type="entry name" value="Glycosyl_hydrolase_97"/>
</dbReference>
<dbReference type="Pfam" id="PF14509">
    <property type="entry name" value="GH97_C"/>
    <property type="match status" value="1"/>
</dbReference>
<feature type="domain" description="Glycosyl-hydrolase 97 N-terminal" evidence="4">
    <location>
        <begin position="19"/>
        <end position="261"/>
    </location>
</feature>
<dbReference type="Gene3D" id="2.60.40.10">
    <property type="entry name" value="Immunoglobulins"/>
    <property type="match status" value="1"/>
</dbReference>
<keyword evidence="1" id="KW-0378">Hydrolase</keyword>
<dbReference type="Gene3D" id="2.60.40.1180">
    <property type="entry name" value="Golgi alpha-mannosidase II"/>
    <property type="match status" value="1"/>
</dbReference>
<dbReference type="InterPro" id="IPR017853">
    <property type="entry name" value="GH"/>
</dbReference>
<dbReference type="InterPro" id="IPR029483">
    <property type="entry name" value="GH97_C"/>
</dbReference>
<dbReference type="GO" id="GO:0030246">
    <property type="term" value="F:carbohydrate binding"/>
    <property type="evidence" value="ECO:0007669"/>
    <property type="project" value="InterPro"/>
</dbReference>
<dbReference type="RefSeq" id="WP_184015394.1">
    <property type="nucleotide sequence ID" value="NZ_JACHFD010000002.1"/>
</dbReference>
<keyword evidence="7" id="KW-1185">Reference proteome</keyword>
<comment type="caution">
    <text evidence="6">The sequence shown here is derived from an EMBL/GenBank/DDBJ whole genome shotgun (WGS) entry which is preliminary data.</text>
</comment>
<evidence type="ECO:0000256" key="2">
    <source>
        <dbReference type="ARBA" id="ARBA00023295"/>
    </source>
</evidence>
<dbReference type="EMBL" id="JACHFD010000002">
    <property type="protein sequence ID" value="MBB5350238.1"/>
    <property type="molecule type" value="Genomic_DNA"/>
</dbReference>
<dbReference type="Proteomes" id="UP000557717">
    <property type="component" value="Unassembled WGS sequence"/>
</dbReference>
<dbReference type="Pfam" id="PF10566">
    <property type="entry name" value="Glyco_hydro_97"/>
    <property type="match status" value="1"/>
</dbReference>
<dbReference type="PANTHER" id="PTHR35803">
    <property type="entry name" value="GLUCAN 1,4-ALPHA-GLUCOSIDASE SUSB-RELATED"/>
    <property type="match status" value="1"/>
</dbReference>
<evidence type="ECO:0008006" key="8">
    <source>
        <dbReference type="Google" id="ProtNLM"/>
    </source>
</evidence>
<dbReference type="InterPro" id="IPR013785">
    <property type="entry name" value="Aldolase_TIM"/>
</dbReference>
<reference evidence="6 7" key="1">
    <citation type="submission" date="2020-08" db="EMBL/GenBank/DDBJ databases">
        <title>Genomic Encyclopedia of Type Strains, Phase IV (KMG-IV): sequencing the most valuable type-strain genomes for metagenomic binning, comparative biology and taxonomic classification.</title>
        <authorList>
            <person name="Goeker M."/>
        </authorList>
    </citation>
    <scope>NUCLEOTIDE SEQUENCE [LARGE SCALE GENOMIC DNA]</scope>
    <source>
        <strain evidence="6 7">YC6886</strain>
    </source>
</reference>
<dbReference type="InterPro" id="IPR029486">
    <property type="entry name" value="GH97_N"/>
</dbReference>
<dbReference type="Gene3D" id="3.20.20.70">
    <property type="entry name" value="Aldolase class I"/>
    <property type="match status" value="1"/>
</dbReference>
<protein>
    <recommendedName>
        <fullName evidence="8">Alpha-glucosidase</fullName>
    </recommendedName>
</protein>
<dbReference type="Gene3D" id="2.70.98.10">
    <property type="match status" value="1"/>
</dbReference>
<dbReference type="InterPro" id="IPR013780">
    <property type="entry name" value="Glyco_hydro_b"/>
</dbReference>
<evidence type="ECO:0000313" key="6">
    <source>
        <dbReference type="EMBL" id="MBB5350238.1"/>
    </source>
</evidence>
<dbReference type="SUPFAM" id="SSF51445">
    <property type="entry name" value="(Trans)glycosidases"/>
    <property type="match status" value="1"/>
</dbReference>
<sequence length="1228" mass="132208">MRILFPLVLLSLPLQSQTLTSPNGRVVAEIAESGGRLTWALRLDDVAVIEPSALGFTLNGRDFGEGVEVGTPEWESVEESFPSRQGVHAMVTNHYQSGRWPVTLSATGEAWFLQFRVFDHGVAFRYEMVGEGAKNFTAESTTYTFPAGAQLRAQGGVDVYENVYDGLDGEALLVGTRMGPPVVGKLASGVSFALTHAGPGVGFPNPYLEVAENRKLKTVYVRNGDGTTGASTGGDLSSPWNVVTVGSLDDLVNADLVEALAPAPDPELFPEGTATSWAQPGRSVWDWMSRFPGGITAENSKLESLWASRLGFEYNTIDEGWGAWNGGDPWDQVKEVVEASEKVGVKVLVWVRSRDIRSRGQRAAFFSHLKEAGVSGFKADFFDFGGVSPAAKERVRLAERILREAAHYQLVANFHGFGKPLGQFRSYPNLLNIEAVFGKESFPNAETTVQIPLTRLLAGPTDYTPLGLEGRLQGDQTQAFEIATMATMAGPLITLAERGDRMAQSPFASVIAGIPCLWDETRVLEGTEVGSTCAMARRVGEVWYVAILNAGPERSWQVALDFLDPGREYQGEIVRDGATTLEQRLVSSGDAIEATTVAGGGLVVRLIPPGGEPVRSLPFETSFSTGRGSFFAERGQVLSNEPWAEPVLEDRLPDRRWAWSGTGAGGLTASLDEADAWHGGSSLKVEGGLTGEAELELFSCDLELPSDVHLELAFRGSGEGQASVALHFATGEVRLLPLSEGGEDWEVRRFDLTAEAGRRLMGIALHLNSQESSSHWSLRWGRLSLRAGEAPVPFAPSALMLENPILQGFDGVEGTLRWTEPPEGAAYYSIYQVSGLSGERRWLGVTEGGMFPVSVSRLDDEAEVIFQLAASSWDGVASGIREVRIALPPRPALGEALMGTVIGTTGSYDNSGATRERVFDGDTGSYFDAPVANDAWAGLDLGSGEVPVVRAIRFFPREGWAGRMTGGGFQGSNSASFSTSTTLATISVEPKEGQWTLLPVEGATAFRYLRYRSPNGGWGNVAEVSFHPAGTLVAPSGVEAGRAGSSARVEWRPLATAASYRIGRAEVSGGPYELAGETAEGAYFFDDDLDPMARVFYVVTAVSVEGFEGPPSLEVEALDPFVDWLGAPGEFEQDANGDGRADGLEFALGGPLQCDFFGEMGNRIEVLLRDDRMLDARLFRSPDLSQWQEVGNGPVVTQDGLPTGFVRTIFEDFAAGDAAAYYRLRLNR</sequence>
<evidence type="ECO:0000259" key="4">
    <source>
        <dbReference type="Pfam" id="PF14508"/>
    </source>
</evidence>
<accession>A0A840V626</accession>
<name>A0A840V626_9BACT</name>
<evidence type="ECO:0000259" key="5">
    <source>
        <dbReference type="Pfam" id="PF14509"/>
    </source>
</evidence>
<dbReference type="AlphaFoldDB" id="A0A840V626"/>
<dbReference type="InterPro" id="IPR019563">
    <property type="entry name" value="GH97_catalytic"/>
</dbReference>
<evidence type="ECO:0000313" key="7">
    <source>
        <dbReference type="Proteomes" id="UP000557717"/>
    </source>
</evidence>
<dbReference type="PANTHER" id="PTHR35803:SF2">
    <property type="entry name" value="RETAINING ALPHA-GALACTOSIDASE"/>
    <property type="match status" value="1"/>
</dbReference>